<evidence type="ECO:0000313" key="2">
    <source>
        <dbReference type="EMBL" id="KAF5371436.1"/>
    </source>
</evidence>
<sequence>MSAFKETISNLASLVAEIGVEDYDYSTLMKRNRTNAIPESGHERSQMNLLVDEATADLERCERAISELEEQLGKLKKCRIELVRTRIAPRKSLLSPIRKLPPEILCLIFANVDRKITLLKSKRLRSAVFGLTWVCAHWRALVLSERQMWTGEYEMNLFSPKDVLPGSIEFMKECFQVRARNAPADVTLLGHATGTPALFFTSVLGFVFQSLERWRKFSFEGDALALEYLHKSMSVAGRTNLPYLESFTMLLPATGRTRGREVLRTLQHCPRLRHLHSPYLDPSDICDMKNLTSLKVARCKLTRVLMQCPLLKKLVVYGSVSQVPGTDYPDYHHTHLSRWDMKLADCRLKKNWSAGLHLPALTHLSLDPIPRDDSTSCQALQEMAELLIRSKCSLQKIKLNCRRITEEDRDRFLRRISSATAPGALIKLL</sequence>
<name>A0A8H5LW24_9AGAR</name>
<dbReference type="AlphaFoldDB" id="A0A8H5LW24"/>
<evidence type="ECO:0000313" key="3">
    <source>
        <dbReference type="Proteomes" id="UP000518752"/>
    </source>
</evidence>
<accession>A0A8H5LW24</accession>
<evidence type="ECO:0000256" key="1">
    <source>
        <dbReference type="SAM" id="Coils"/>
    </source>
</evidence>
<reference evidence="2 3" key="1">
    <citation type="journal article" date="2020" name="ISME J.">
        <title>Uncovering the hidden diversity of litter-decomposition mechanisms in mushroom-forming fungi.</title>
        <authorList>
            <person name="Floudas D."/>
            <person name="Bentzer J."/>
            <person name="Ahren D."/>
            <person name="Johansson T."/>
            <person name="Persson P."/>
            <person name="Tunlid A."/>
        </authorList>
    </citation>
    <scope>NUCLEOTIDE SEQUENCE [LARGE SCALE GENOMIC DNA]</scope>
    <source>
        <strain evidence="2 3">CBS 406.79</strain>
    </source>
</reference>
<proteinExistence type="predicted"/>
<organism evidence="2 3">
    <name type="scientific">Collybiopsis confluens</name>
    <dbReference type="NCBI Taxonomy" id="2823264"/>
    <lineage>
        <taxon>Eukaryota</taxon>
        <taxon>Fungi</taxon>
        <taxon>Dikarya</taxon>
        <taxon>Basidiomycota</taxon>
        <taxon>Agaricomycotina</taxon>
        <taxon>Agaricomycetes</taxon>
        <taxon>Agaricomycetidae</taxon>
        <taxon>Agaricales</taxon>
        <taxon>Marasmiineae</taxon>
        <taxon>Omphalotaceae</taxon>
        <taxon>Collybiopsis</taxon>
    </lineage>
</organism>
<dbReference type="InterPro" id="IPR032675">
    <property type="entry name" value="LRR_dom_sf"/>
</dbReference>
<keyword evidence="1" id="KW-0175">Coiled coil</keyword>
<keyword evidence="3" id="KW-1185">Reference proteome</keyword>
<gene>
    <name evidence="2" type="ORF">D9757_009980</name>
</gene>
<dbReference type="Gene3D" id="3.80.10.10">
    <property type="entry name" value="Ribonuclease Inhibitor"/>
    <property type="match status" value="1"/>
</dbReference>
<evidence type="ECO:0008006" key="4">
    <source>
        <dbReference type="Google" id="ProtNLM"/>
    </source>
</evidence>
<feature type="coiled-coil region" evidence="1">
    <location>
        <begin position="44"/>
        <end position="78"/>
    </location>
</feature>
<comment type="caution">
    <text evidence="2">The sequence shown here is derived from an EMBL/GenBank/DDBJ whole genome shotgun (WGS) entry which is preliminary data.</text>
</comment>
<protein>
    <recommendedName>
        <fullName evidence="4">F-box domain-containing protein</fullName>
    </recommendedName>
</protein>
<dbReference type="SUPFAM" id="SSF52047">
    <property type="entry name" value="RNI-like"/>
    <property type="match status" value="1"/>
</dbReference>
<dbReference type="OrthoDB" id="3365698at2759"/>
<dbReference type="Proteomes" id="UP000518752">
    <property type="component" value="Unassembled WGS sequence"/>
</dbReference>
<dbReference type="EMBL" id="JAACJN010000116">
    <property type="protein sequence ID" value="KAF5371436.1"/>
    <property type="molecule type" value="Genomic_DNA"/>
</dbReference>